<accession>A0A372NYT0</accession>
<dbReference type="RefSeq" id="WP_117390832.1">
    <property type="nucleotide sequence ID" value="NZ_QWDC01000001.1"/>
</dbReference>
<keyword evidence="3" id="KW-1185">Reference proteome</keyword>
<evidence type="ECO:0000256" key="1">
    <source>
        <dbReference type="SAM" id="SignalP"/>
    </source>
</evidence>
<dbReference type="AlphaFoldDB" id="A0A372NYT0"/>
<organism evidence="2 3">
    <name type="scientific">Mucilaginibacter conchicola</name>
    <dbReference type="NCBI Taxonomy" id="2303333"/>
    <lineage>
        <taxon>Bacteria</taxon>
        <taxon>Pseudomonadati</taxon>
        <taxon>Bacteroidota</taxon>
        <taxon>Sphingobacteriia</taxon>
        <taxon>Sphingobacteriales</taxon>
        <taxon>Sphingobacteriaceae</taxon>
        <taxon>Mucilaginibacter</taxon>
    </lineage>
</organism>
<dbReference type="SUPFAM" id="SSF49464">
    <property type="entry name" value="Carboxypeptidase regulatory domain-like"/>
    <property type="match status" value="1"/>
</dbReference>
<sequence>MKHLAFLMLLFCCIKASAQNVTGFVIEKDTRKPVPFIVVSVTGSNVFTNEAGGFTVRIRQISDTLKIKTMGYKPVAIPVTPFSGQLKLIELVPLTYKLNGVTVSAKKRYLQDSLDNRRIFAKEYAFKGPVLTDIMHHSSTDAPFAFVNVDVLALYKSLFKKKTSQYRLQQAMIRLERDNHIALRFNRGLVTKVTGMKGDSLDTFMANYQPPQYLIDGMTEYDLSQYIKRNYDSYKNLKGKDAPTQVDFRKGTVR</sequence>
<keyword evidence="1" id="KW-0732">Signal</keyword>
<evidence type="ECO:0000313" key="2">
    <source>
        <dbReference type="EMBL" id="RFZ95270.1"/>
    </source>
</evidence>
<evidence type="ECO:0000313" key="3">
    <source>
        <dbReference type="Proteomes" id="UP000264217"/>
    </source>
</evidence>
<dbReference type="Gene3D" id="2.60.40.1120">
    <property type="entry name" value="Carboxypeptidase-like, regulatory domain"/>
    <property type="match status" value="1"/>
</dbReference>
<dbReference type="Proteomes" id="UP000264217">
    <property type="component" value="Unassembled WGS sequence"/>
</dbReference>
<comment type="caution">
    <text evidence="2">The sequence shown here is derived from an EMBL/GenBank/DDBJ whole genome shotgun (WGS) entry which is preliminary data.</text>
</comment>
<gene>
    <name evidence="2" type="ORF">D0C36_07005</name>
</gene>
<name>A0A372NYT0_9SPHI</name>
<evidence type="ECO:0008006" key="4">
    <source>
        <dbReference type="Google" id="ProtNLM"/>
    </source>
</evidence>
<protein>
    <recommendedName>
        <fullName evidence="4">Carboxypeptidase-like regulatory domain-containing protein</fullName>
    </recommendedName>
</protein>
<dbReference type="Pfam" id="PF13715">
    <property type="entry name" value="CarbopepD_reg_2"/>
    <property type="match status" value="1"/>
</dbReference>
<proteinExistence type="predicted"/>
<reference evidence="2 3" key="1">
    <citation type="submission" date="2018-08" db="EMBL/GenBank/DDBJ databases">
        <title>Mucilaginibacter sp. MYSH2.</title>
        <authorList>
            <person name="Seo T."/>
        </authorList>
    </citation>
    <scope>NUCLEOTIDE SEQUENCE [LARGE SCALE GENOMIC DNA]</scope>
    <source>
        <strain evidence="2 3">MYSH2</strain>
    </source>
</reference>
<dbReference type="OrthoDB" id="714262at2"/>
<feature type="chain" id="PRO_5016637571" description="Carboxypeptidase-like regulatory domain-containing protein" evidence="1">
    <location>
        <begin position="19"/>
        <end position="254"/>
    </location>
</feature>
<feature type="signal peptide" evidence="1">
    <location>
        <begin position="1"/>
        <end position="18"/>
    </location>
</feature>
<dbReference type="EMBL" id="QWDC01000001">
    <property type="protein sequence ID" value="RFZ95270.1"/>
    <property type="molecule type" value="Genomic_DNA"/>
</dbReference>
<dbReference type="InterPro" id="IPR008969">
    <property type="entry name" value="CarboxyPept-like_regulatory"/>
</dbReference>